<feature type="compositionally biased region" description="Basic and acidic residues" evidence="1">
    <location>
        <begin position="124"/>
        <end position="136"/>
    </location>
</feature>
<gene>
    <name evidence="2" type="ORF">VNO80_30682</name>
</gene>
<feature type="region of interest" description="Disordered" evidence="1">
    <location>
        <begin position="1"/>
        <end position="193"/>
    </location>
</feature>
<keyword evidence="3" id="KW-1185">Reference proteome</keyword>
<dbReference type="Proteomes" id="UP001374584">
    <property type="component" value="Unassembled WGS sequence"/>
</dbReference>
<name>A0AAN9LDM6_PHACN</name>
<evidence type="ECO:0000313" key="3">
    <source>
        <dbReference type="Proteomes" id="UP001374584"/>
    </source>
</evidence>
<feature type="compositionally biased region" description="Basic and acidic residues" evidence="1">
    <location>
        <begin position="28"/>
        <end position="40"/>
    </location>
</feature>
<feature type="compositionally biased region" description="Basic and acidic residues" evidence="1">
    <location>
        <begin position="176"/>
        <end position="185"/>
    </location>
</feature>
<evidence type="ECO:0000313" key="2">
    <source>
        <dbReference type="EMBL" id="KAK7333901.1"/>
    </source>
</evidence>
<comment type="caution">
    <text evidence="2">The sequence shown here is derived from an EMBL/GenBank/DDBJ whole genome shotgun (WGS) entry which is preliminary data.</text>
</comment>
<proteinExistence type="predicted"/>
<dbReference type="AlphaFoldDB" id="A0AAN9LDM6"/>
<accession>A0AAN9LDM6</accession>
<feature type="compositionally biased region" description="Gly residues" evidence="1">
    <location>
        <begin position="160"/>
        <end position="174"/>
    </location>
</feature>
<organism evidence="2 3">
    <name type="scientific">Phaseolus coccineus</name>
    <name type="common">Scarlet runner bean</name>
    <name type="synonym">Phaseolus multiflorus</name>
    <dbReference type="NCBI Taxonomy" id="3886"/>
    <lineage>
        <taxon>Eukaryota</taxon>
        <taxon>Viridiplantae</taxon>
        <taxon>Streptophyta</taxon>
        <taxon>Embryophyta</taxon>
        <taxon>Tracheophyta</taxon>
        <taxon>Spermatophyta</taxon>
        <taxon>Magnoliopsida</taxon>
        <taxon>eudicotyledons</taxon>
        <taxon>Gunneridae</taxon>
        <taxon>Pentapetalae</taxon>
        <taxon>rosids</taxon>
        <taxon>fabids</taxon>
        <taxon>Fabales</taxon>
        <taxon>Fabaceae</taxon>
        <taxon>Papilionoideae</taxon>
        <taxon>50 kb inversion clade</taxon>
        <taxon>NPAAA clade</taxon>
        <taxon>indigoferoid/millettioid clade</taxon>
        <taxon>Phaseoleae</taxon>
        <taxon>Phaseolus</taxon>
    </lineage>
</organism>
<protein>
    <submittedName>
        <fullName evidence="2">Uncharacterized protein</fullName>
    </submittedName>
</protein>
<sequence length="225" mass="24407">MNNQGVPKVHISCDGGEPNRSENGCDGGGRHDTVGEKEENLPSTIGAHGGEGTFEMKQPLRRRRERRCPSMMFTGSPLLINVKGNRYGWRSRGEQANSDAGIADNDDDDNQESGDAGPAEIDNDDKQVNDNDRPVEKDEDDDDPTTNDKDKPILEETEDGGVGLKGSDGGGIMGEGRQKEKEDSGKSPCGIESESKGVGELLFWTRAHTQFSWLDVGICNRQVSS</sequence>
<reference evidence="2 3" key="1">
    <citation type="submission" date="2024-01" db="EMBL/GenBank/DDBJ databases">
        <title>The genomes of 5 underutilized Papilionoideae crops provide insights into root nodulation and disease resistanc.</title>
        <authorList>
            <person name="Jiang F."/>
        </authorList>
    </citation>
    <scope>NUCLEOTIDE SEQUENCE [LARGE SCALE GENOMIC DNA]</scope>
    <source>
        <strain evidence="2">JINMINGXINNONG_FW02</strain>
        <tissue evidence="2">Leaves</tissue>
    </source>
</reference>
<dbReference type="EMBL" id="JAYMYR010000011">
    <property type="protein sequence ID" value="KAK7333901.1"/>
    <property type="molecule type" value="Genomic_DNA"/>
</dbReference>
<evidence type="ECO:0000256" key="1">
    <source>
        <dbReference type="SAM" id="MobiDB-lite"/>
    </source>
</evidence>